<dbReference type="InterPro" id="IPR050705">
    <property type="entry name" value="Cytochrome_P450_3A"/>
</dbReference>
<dbReference type="Gene3D" id="1.10.630.10">
    <property type="entry name" value="Cytochrome P450"/>
    <property type="match status" value="1"/>
</dbReference>
<feature type="transmembrane region" description="Helical" evidence="14">
    <location>
        <begin position="193"/>
        <end position="211"/>
    </location>
</feature>
<evidence type="ECO:0000256" key="6">
    <source>
        <dbReference type="ARBA" id="ARBA00022723"/>
    </source>
</evidence>
<dbReference type="GO" id="GO:0016712">
    <property type="term" value="F:oxidoreductase activity, acting on paired donors, with incorporation or reduction of molecular oxygen, reduced flavin or flavoprotein as one donor, and incorporation of one atom of oxygen"/>
    <property type="evidence" value="ECO:0007669"/>
    <property type="project" value="InterPro"/>
</dbReference>
<evidence type="ECO:0000256" key="2">
    <source>
        <dbReference type="ARBA" id="ARBA00004524"/>
    </source>
</evidence>
<dbReference type="AlphaFoldDB" id="A0A7R9LG84"/>
<evidence type="ECO:0000256" key="4">
    <source>
        <dbReference type="ARBA" id="ARBA00010617"/>
    </source>
</evidence>
<reference evidence="15" key="1">
    <citation type="submission" date="2020-11" db="EMBL/GenBank/DDBJ databases">
        <authorList>
            <person name="Tran Van P."/>
        </authorList>
    </citation>
    <scope>NUCLEOTIDE SEQUENCE</scope>
</reference>
<keyword evidence="8" id="KW-0492">Microsome</keyword>
<keyword evidence="5" id="KW-0349">Heme</keyword>
<evidence type="ECO:0000256" key="9">
    <source>
        <dbReference type="ARBA" id="ARBA00023002"/>
    </source>
</evidence>
<feature type="compositionally biased region" description="Polar residues" evidence="13">
    <location>
        <begin position="273"/>
        <end position="284"/>
    </location>
</feature>
<dbReference type="OrthoDB" id="6435524at2759"/>
<dbReference type="InterPro" id="IPR036396">
    <property type="entry name" value="Cyt_P450_sf"/>
</dbReference>
<protein>
    <recommendedName>
        <fullName evidence="17">Cytochrome P450</fullName>
    </recommendedName>
</protein>
<dbReference type="PANTHER" id="PTHR24302:SF15">
    <property type="entry name" value="FATTY-ACID PEROXYGENASE"/>
    <property type="match status" value="1"/>
</dbReference>
<sequence length="346" mass="39902">MIYYGRDDSQHWRDRNVTPGKMPSMLWLWKKRLPEDVHRELIQKYGKLYGVRMFGKTTIICNRPDIISQVLSKEFTSFINRRKLTTGDAIADNMLQITTDDKWKRLRAIVSPTFSTGKLRKMRPLIDDCLQTLVTNIGKMSTNSDHSVDMKTVYGAYTMEVIIQVAFGTKVDALIDDKNPIILNAKKLMSQDFKIWQLIHVLIIFMFPKVAKFFGMTFMPKDITGFFTDLINKIIAERRTGKALDGGKRYDFLQLLLDANERNSEETHKQETTTESDVLSEEQTTPLQLNTKSMSDAEMISQCVLFFIAGYETTATTISYAIYLLSENPESQQKLFEESKSIFETK</sequence>
<evidence type="ECO:0000256" key="13">
    <source>
        <dbReference type="SAM" id="MobiDB-lite"/>
    </source>
</evidence>
<dbReference type="EMBL" id="CAJPIZ010022577">
    <property type="protein sequence ID" value="CAG2117977.1"/>
    <property type="molecule type" value="Genomic_DNA"/>
</dbReference>
<comment type="subcellular location">
    <subcellularLocation>
        <location evidence="3">Endoplasmic reticulum membrane</location>
    </subcellularLocation>
    <subcellularLocation>
        <location evidence="2">Microsome membrane</location>
    </subcellularLocation>
</comment>
<comment type="similarity">
    <text evidence="4">Belongs to the cytochrome P450 family.</text>
</comment>
<dbReference type="PANTHER" id="PTHR24302">
    <property type="entry name" value="CYTOCHROME P450 FAMILY 3"/>
    <property type="match status" value="1"/>
</dbReference>
<dbReference type="InterPro" id="IPR001128">
    <property type="entry name" value="Cyt_P450"/>
</dbReference>
<accession>A0A7R9LG84</accession>
<evidence type="ECO:0000256" key="1">
    <source>
        <dbReference type="ARBA" id="ARBA00001971"/>
    </source>
</evidence>
<keyword evidence="16" id="KW-1185">Reference proteome</keyword>
<evidence type="ECO:0000256" key="11">
    <source>
        <dbReference type="ARBA" id="ARBA00023033"/>
    </source>
</evidence>
<dbReference type="PRINTS" id="PR00464">
    <property type="entry name" value="EP450II"/>
</dbReference>
<keyword evidence="11" id="KW-0503">Monooxygenase</keyword>
<keyword evidence="10" id="KW-0408">Iron</keyword>
<keyword evidence="14" id="KW-1133">Transmembrane helix</keyword>
<dbReference type="Pfam" id="PF00067">
    <property type="entry name" value="p450"/>
    <property type="match status" value="1"/>
</dbReference>
<dbReference type="PRINTS" id="PR01689">
    <property type="entry name" value="EP450IICYP3A"/>
</dbReference>
<evidence type="ECO:0000256" key="12">
    <source>
        <dbReference type="ARBA" id="ARBA00023136"/>
    </source>
</evidence>
<organism evidence="15">
    <name type="scientific">Medioppia subpectinata</name>
    <dbReference type="NCBI Taxonomy" id="1979941"/>
    <lineage>
        <taxon>Eukaryota</taxon>
        <taxon>Metazoa</taxon>
        <taxon>Ecdysozoa</taxon>
        <taxon>Arthropoda</taxon>
        <taxon>Chelicerata</taxon>
        <taxon>Arachnida</taxon>
        <taxon>Acari</taxon>
        <taxon>Acariformes</taxon>
        <taxon>Sarcoptiformes</taxon>
        <taxon>Oribatida</taxon>
        <taxon>Brachypylina</taxon>
        <taxon>Oppioidea</taxon>
        <taxon>Oppiidae</taxon>
        <taxon>Medioppia</taxon>
    </lineage>
</organism>
<evidence type="ECO:0000256" key="5">
    <source>
        <dbReference type="ARBA" id="ARBA00022617"/>
    </source>
</evidence>
<feature type="compositionally biased region" description="Basic and acidic residues" evidence="13">
    <location>
        <begin position="263"/>
        <end position="272"/>
    </location>
</feature>
<evidence type="ECO:0000256" key="14">
    <source>
        <dbReference type="SAM" id="Phobius"/>
    </source>
</evidence>
<evidence type="ECO:0000313" key="15">
    <source>
        <dbReference type="EMBL" id="CAD7639811.1"/>
    </source>
</evidence>
<dbReference type="SUPFAM" id="SSF48264">
    <property type="entry name" value="Cytochrome P450"/>
    <property type="match status" value="1"/>
</dbReference>
<dbReference type="EMBL" id="OC877152">
    <property type="protein sequence ID" value="CAD7639811.1"/>
    <property type="molecule type" value="Genomic_DNA"/>
</dbReference>
<keyword evidence="6" id="KW-0479">Metal-binding</keyword>
<evidence type="ECO:0000256" key="10">
    <source>
        <dbReference type="ARBA" id="ARBA00023004"/>
    </source>
</evidence>
<dbReference type="InterPro" id="IPR002402">
    <property type="entry name" value="Cyt_P450_E_grp-II"/>
</dbReference>
<proteinExistence type="inferred from homology"/>
<evidence type="ECO:0000256" key="8">
    <source>
        <dbReference type="ARBA" id="ARBA00022848"/>
    </source>
</evidence>
<dbReference type="GO" id="GO:0008395">
    <property type="term" value="F:steroid hydroxylase activity"/>
    <property type="evidence" value="ECO:0007669"/>
    <property type="project" value="TreeGrafter"/>
</dbReference>
<name>A0A7R9LG84_9ACAR</name>
<dbReference type="GO" id="GO:0020037">
    <property type="term" value="F:heme binding"/>
    <property type="evidence" value="ECO:0007669"/>
    <property type="project" value="InterPro"/>
</dbReference>
<comment type="cofactor">
    <cofactor evidence="1">
        <name>heme</name>
        <dbReference type="ChEBI" id="CHEBI:30413"/>
    </cofactor>
</comment>
<keyword evidence="7" id="KW-0256">Endoplasmic reticulum</keyword>
<evidence type="ECO:0000313" key="16">
    <source>
        <dbReference type="Proteomes" id="UP000759131"/>
    </source>
</evidence>
<feature type="non-terminal residue" evidence="15">
    <location>
        <position position="1"/>
    </location>
</feature>
<evidence type="ECO:0000256" key="3">
    <source>
        <dbReference type="ARBA" id="ARBA00004586"/>
    </source>
</evidence>
<dbReference type="Proteomes" id="UP000759131">
    <property type="component" value="Unassembled WGS sequence"/>
</dbReference>
<dbReference type="GO" id="GO:0005789">
    <property type="term" value="C:endoplasmic reticulum membrane"/>
    <property type="evidence" value="ECO:0007669"/>
    <property type="project" value="UniProtKB-SubCell"/>
</dbReference>
<dbReference type="InterPro" id="IPR008072">
    <property type="entry name" value="Cyt_P450_E_CYP3A"/>
</dbReference>
<keyword evidence="12 14" id="KW-0472">Membrane</keyword>
<gene>
    <name evidence="15" type="ORF">OSB1V03_LOCUS17929</name>
</gene>
<keyword evidence="14" id="KW-0812">Transmembrane</keyword>
<evidence type="ECO:0008006" key="17">
    <source>
        <dbReference type="Google" id="ProtNLM"/>
    </source>
</evidence>
<keyword evidence="9" id="KW-0560">Oxidoreductase</keyword>
<evidence type="ECO:0000256" key="7">
    <source>
        <dbReference type="ARBA" id="ARBA00022824"/>
    </source>
</evidence>
<dbReference type="GO" id="GO:0005506">
    <property type="term" value="F:iron ion binding"/>
    <property type="evidence" value="ECO:0007669"/>
    <property type="project" value="InterPro"/>
</dbReference>
<feature type="region of interest" description="Disordered" evidence="13">
    <location>
        <begin position="263"/>
        <end position="284"/>
    </location>
</feature>